<name>A0A147BWG5_IXORI</name>
<dbReference type="EMBL" id="GEGO01000334">
    <property type="protein sequence ID" value="JAR95070.1"/>
    <property type="molecule type" value="Transcribed_RNA"/>
</dbReference>
<dbReference type="AlphaFoldDB" id="A0A147BWG5"/>
<reference evidence="5" key="1">
    <citation type="journal article" date="2018" name="PLoS Negl. Trop. Dis.">
        <title>Sialome diversity of ticks revealed by RNAseq of single tick salivary glands.</title>
        <authorList>
            <person name="Perner J."/>
            <person name="Kropackova S."/>
            <person name="Kopacek P."/>
            <person name="Ribeiro J.M."/>
        </authorList>
    </citation>
    <scope>NUCLEOTIDE SEQUENCE</scope>
    <source>
        <strain evidence="5">Siblings of single egg batch collected in Ceske Budejovice</strain>
        <tissue evidence="5">Salivary glands</tissue>
    </source>
</reference>
<dbReference type="GO" id="GO:0005576">
    <property type="term" value="C:extracellular region"/>
    <property type="evidence" value="ECO:0007669"/>
    <property type="project" value="UniProtKB-SubCell"/>
</dbReference>
<feature type="compositionally biased region" description="Basic residues" evidence="3">
    <location>
        <begin position="103"/>
        <end position="113"/>
    </location>
</feature>
<feature type="chain" id="PRO_5007543164" evidence="4">
    <location>
        <begin position="22"/>
        <end position="113"/>
    </location>
</feature>
<evidence type="ECO:0000313" key="5">
    <source>
        <dbReference type="EMBL" id="JAR95070.1"/>
    </source>
</evidence>
<keyword evidence="4" id="KW-0732">Signal</keyword>
<evidence type="ECO:0000256" key="2">
    <source>
        <dbReference type="ARBA" id="ARBA00022525"/>
    </source>
</evidence>
<feature type="signal peptide" evidence="4">
    <location>
        <begin position="1"/>
        <end position="21"/>
    </location>
</feature>
<evidence type="ECO:0000256" key="1">
    <source>
        <dbReference type="ARBA" id="ARBA00004613"/>
    </source>
</evidence>
<evidence type="ECO:0000256" key="4">
    <source>
        <dbReference type="SAM" id="SignalP"/>
    </source>
</evidence>
<evidence type="ECO:0000256" key="3">
    <source>
        <dbReference type="SAM" id="MobiDB-lite"/>
    </source>
</evidence>
<comment type="subcellular location">
    <subcellularLocation>
        <location evidence="1">Secreted</location>
    </subcellularLocation>
</comment>
<dbReference type="InterPro" id="IPR011694">
    <property type="entry name" value="Ixonnexin-like"/>
</dbReference>
<proteinExistence type="predicted"/>
<protein>
    <submittedName>
        <fullName evidence="5">Putative btsp</fullName>
    </submittedName>
</protein>
<dbReference type="CDD" id="cd23501">
    <property type="entry name" value="TSLPI_Salp14_NTD"/>
    <property type="match status" value="1"/>
</dbReference>
<keyword evidence="2" id="KW-0964">Secreted</keyword>
<dbReference type="Pfam" id="PF07771">
    <property type="entry name" value="TSGP1"/>
    <property type="match status" value="1"/>
</dbReference>
<sequence>MKLVLLTCAILFFTVISKADGEELKCSKRRRQNGDTSCNYFCRNAANNGWDEGHLEDGERCNYNGIDDGVCKDGLCYLRSDEASPPPTRDETSSEDQPAPPAKKPKKKQKKKH</sequence>
<accession>A0A147BWG5</accession>
<organism evidence="5">
    <name type="scientific">Ixodes ricinus</name>
    <name type="common">Common tick</name>
    <name type="synonym">Acarus ricinus</name>
    <dbReference type="NCBI Taxonomy" id="34613"/>
    <lineage>
        <taxon>Eukaryota</taxon>
        <taxon>Metazoa</taxon>
        <taxon>Ecdysozoa</taxon>
        <taxon>Arthropoda</taxon>
        <taxon>Chelicerata</taxon>
        <taxon>Arachnida</taxon>
        <taxon>Acari</taxon>
        <taxon>Parasitiformes</taxon>
        <taxon>Ixodida</taxon>
        <taxon>Ixodoidea</taxon>
        <taxon>Ixodidae</taxon>
        <taxon>Ixodinae</taxon>
        <taxon>Ixodes</taxon>
    </lineage>
</organism>
<feature type="region of interest" description="Disordered" evidence="3">
    <location>
        <begin position="82"/>
        <end position="113"/>
    </location>
</feature>